<comment type="caution">
    <text evidence="8">The sequence shown here is derived from an EMBL/GenBank/DDBJ whole genome shotgun (WGS) entry which is preliminary data.</text>
</comment>
<feature type="transmembrane region" description="Helical" evidence="6">
    <location>
        <begin position="319"/>
        <end position="340"/>
    </location>
</feature>
<organism evidence="8 9">
    <name type="scientific">Croceicoccus pelagius</name>
    <dbReference type="NCBI Taxonomy" id="1703341"/>
    <lineage>
        <taxon>Bacteria</taxon>
        <taxon>Pseudomonadati</taxon>
        <taxon>Pseudomonadota</taxon>
        <taxon>Alphaproteobacteria</taxon>
        <taxon>Sphingomonadales</taxon>
        <taxon>Erythrobacteraceae</taxon>
        <taxon>Croceicoccus</taxon>
    </lineage>
</organism>
<evidence type="ECO:0000256" key="4">
    <source>
        <dbReference type="ARBA" id="ARBA00022989"/>
    </source>
</evidence>
<dbReference type="RefSeq" id="WP_066763276.1">
    <property type="nucleotide sequence ID" value="NZ_BMIO01000003.1"/>
</dbReference>
<evidence type="ECO:0000256" key="6">
    <source>
        <dbReference type="SAM" id="Phobius"/>
    </source>
</evidence>
<keyword evidence="3 6" id="KW-0812">Transmembrane</keyword>
<feature type="transmembrane region" description="Helical" evidence="6">
    <location>
        <begin position="416"/>
        <end position="436"/>
    </location>
</feature>
<dbReference type="Proteomes" id="UP000598997">
    <property type="component" value="Unassembled WGS sequence"/>
</dbReference>
<sequence length="454" mass="47882">MTPVITETPPAGHAPAGPASAGTVGWDAWGMIVILTLAYTVSFIDRQVLNLLVEPLKLAFDLSDTRLSLLQGLSFTLAYVVCSPLMGRLADTSNRRNILVGGVALWSLATALCGLSRSYWQLFAARTGVGAAEASLTPAAWSIIADRFPAHLMPRALSIFMMGPYLGGGLALIFGGLLLEYAEGRNFPFLAPWQFVFLAVAVPGLLIAAALMLFVREPVRKLTAGEDENTAMPLAEVGRRFKANGRFYFCFYGGMSGIVITLYAFPAWMPAVLMRQFGAEAATVGVQYGALVLIGGSAGVLTGPLVARWLEKRGRLDALMIVPLISAAAVAVLSALLWWAGSYGAALALGGLASFAYSLPMAGASAALQIVTPNRMRGMASALYVFIISVVGLGTAPTIVALITDRIFADESMVGHALGVTCAVSAVIGFVLLWLAQKEYARLISDQGLVGDQG</sequence>
<dbReference type="PANTHER" id="PTHR23505:SF79">
    <property type="entry name" value="PROTEIN SPINSTER"/>
    <property type="match status" value="1"/>
</dbReference>
<evidence type="ECO:0000313" key="9">
    <source>
        <dbReference type="Proteomes" id="UP000598997"/>
    </source>
</evidence>
<dbReference type="GO" id="GO:0016020">
    <property type="term" value="C:membrane"/>
    <property type="evidence" value="ECO:0007669"/>
    <property type="project" value="UniProtKB-SubCell"/>
</dbReference>
<feature type="transmembrane region" description="Helical" evidence="6">
    <location>
        <begin position="191"/>
        <end position="215"/>
    </location>
</feature>
<comment type="subcellular location">
    <subcellularLocation>
        <location evidence="1">Membrane</location>
        <topology evidence="1">Multi-pass membrane protein</topology>
    </subcellularLocation>
</comment>
<protein>
    <submittedName>
        <fullName evidence="8">MFS transporter</fullName>
    </submittedName>
</protein>
<keyword evidence="5 6" id="KW-0472">Membrane</keyword>
<dbReference type="SUPFAM" id="SSF103473">
    <property type="entry name" value="MFS general substrate transporter"/>
    <property type="match status" value="1"/>
</dbReference>
<evidence type="ECO:0000259" key="7">
    <source>
        <dbReference type="PROSITE" id="PS50850"/>
    </source>
</evidence>
<dbReference type="GO" id="GO:0022857">
    <property type="term" value="F:transmembrane transporter activity"/>
    <property type="evidence" value="ECO:0007669"/>
    <property type="project" value="InterPro"/>
</dbReference>
<gene>
    <name evidence="8" type="ORF">GCM10010989_11900</name>
</gene>
<dbReference type="InterPro" id="IPR036259">
    <property type="entry name" value="MFS_trans_sf"/>
</dbReference>
<evidence type="ECO:0000256" key="2">
    <source>
        <dbReference type="ARBA" id="ARBA00022448"/>
    </source>
</evidence>
<dbReference type="AlphaFoldDB" id="A0A916YCB6"/>
<evidence type="ECO:0000256" key="5">
    <source>
        <dbReference type="ARBA" id="ARBA00023136"/>
    </source>
</evidence>
<keyword evidence="2" id="KW-0813">Transport</keyword>
<reference evidence="8 9" key="1">
    <citation type="journal article" date="2014" name="Int. J. Syst. Evol. Microbiol.">
        <title>Complete genome sequence of Corynebacterium casei LMG S-19264T (=DSM 44701T), isolated from a smear-ripened cheese.</title>
        <authorList>
            <consortium name="US DOE Joint Genome Institute (JGI-PGF)"/>
            <person name="Walter F."/>
            <person name="Albersmeier A."/>
            <person name="Kalinowski J."/>
            <person name="Ruckert C."/>
        </authorList>
    </citation>
    <scope>NUCLEOTIDE SEQUENCE [LARGE SCALE GENOMIC DNA]</scope>
    <source>
        <strain evidence="8 9">CGMCC 1.15358</strain>
    </source>
</reference>
<dbReference type="EMBL" id="BMIO01000003">
    <property type="protein sequence ID" value="GGD39403.1"/>
    <property type="molecule type" value="Genomic_DNA"/>
</dbReference>
<feature type="transmembrane region" description="Helical" evidence="6">
    <location>
        <begin position="247"/>
        <end position="268"/>
    </location>
</feature>
<name>A0A916YCB6_9SPHN</name>
<dbReference type="InterPro" id="IPR044770">
    <property type="entry name" value="MFS_spinster-like"/>
</dbReference>
<evidence type="ECO:0000313" key="8">
    <source>
        <dbReference type="EMBL" id="GGD39403.1"/>
    </source>
</evidence>
<dbReference type="InterPro" id="IPR020846">
    <property type="entry name" value="MFS_dom"/>
</dbReference>
<feature type="transmembrane region" description="Helical" evidence="6">
    <location>
        <begin position="157"/>
        <end position="179"/>
    </location>
</feature>
<feature type="transmembrane region" description="Helical" evidence="6">
    <location>
        <begin position="28"/>
        <end position="46"/>
    </location>
</feature>
<dbReference type="PANTHER" id="PTHR23505">
    <property type="entry name" value="SPINSTER"/>
    <property type="match status" value="1"/>
</dbReference>
<accession>A0A916YCB6</accession>
<dbReference type="CDD" id="cd17328">
    <property type="entry name" value="MFS_spinster_like"/>
    <property type="match status" value="1"/>
</dbReference>
<feature type="transmembrane region" description="Helical" evidence="6">
    <location>
        <begin position="67"/>
        <end position="86"/>
    </location>
</feature>
<feature type="transmembrane region" description="Helical" evidence="6">
    <location>
        <begin position="383"/>
        <end position="404"/>
    </location>
</feature>
<feature type="transmembrane region" description="Helical" evidence="6">
    <location>
        <begin position="346"/>
        <end position="371"/>
    </location>
</feature>
<feature type="domain" description="Major facilitator superfamily (MFS) profile" evidence="7">
    <location>
        <begin position="31"/>
        <end position="441"/>
    </location>
</feature>
<dbReference type="Pfam" id="PF07690">
    <property type="entry name" value="MFS_1"/>
    <property type="match status" value="1"/>
</dbReference>
<feature type="transmembrane region" description="Helical" evidence="6">
    <location>
        <begin position="98"/>
        <end position="116"/>
    </location>
</feature>
<dbReference type="PROSITE" id="PS50850">
    <property type="entry name" value="MFS"/>
    <property type="match status" value="1"/>
</dbReference>
<feature type="transmembrane region" description="Helical" evidence="6">
    <location>
        <begin position="288"/>
        <end position="307"/>
    </location>
</feature>
<proteinExistence type="predicted"/>
<dbReference type="OrthoDB" id="7400989at2"/>
<keyword evidence="4 6" id="KW-1133">Transmembrane helix</keyword>
<keyword evidence="9" id="KW-1185">Reference proteome</keyword>
<evidence type="ECO:0000256" key="1">
    <source>
        <dbReference type="ARBA" id="ARBA00004141"/>
    </source>
</evidence>
<evidence type="ECO:0000256" key="3">
    <source>
        <dbReference type="ARBA" id="ARBA00022692"/>
    </source>
</evidence>
<dbReference type="Gene3D" id="1.20.1250.20">
    <property type="entry name" value="MFS general substrate transporter like domains"/>
    <property type="match status" value="1"/>
</dbReference>
<dbReference type="InterPro" id="IPR011701">
    <property type="entry name" value="MFS"/>
</dbReference>